<name>A0A6J7DRN0_9ZZZZ</name>
<sequence length="124" mass="13456">MANDLIEVTRLLNLYIDGAGKGNADKLNEAFHSSARWYGTMAGTDYDLDKKSFVDLMVGSPGDAGNLVAKISDIQIDGTAASAVIKEEGFWGTLSFTDYFQLCVLEGRWQITSKTFAHTGGSHE</sequence>
<proteinExistence type="predicted"/>
<dbReference type="Gene3D" id="3.10.450.50">
    <property type="match status" value="1"/>
</dbReference>
<protein>
    <submittedName>
        <fullName evidence="1">Unannotated protein</fullName>
    </submittedName>
</protein>
<dbReference type="Pfam" id="PF12893">
    <property type="entry name" value="Lumazine_bd_2"/>
    <property type="match status" value="1"/>
</dbReference>
<dbReference type="EMBL" id="CAFBLH010000029">
    <property type="protein sequence ID" value="CAB4870949.1"/>
    <property type="molecule type" value="Genomic_DNA"/>
</dbReference>
<gene>
    <name evidence="1" type="ORF">UFOPK3342_00969</name>
</gene>
<evidence type="ECO:0000313" key="1">
    <source>
        <dbReference type="EMBL" id="CAB4870949.1"/>
    </source>
</evidence>
<dbReference type="InterPro" id="IPR039437">
    <property type="entry name" value="FrzH/put_lumazine-bd"/>
</dbReference>
<dbReference type="AlphaFoldDB" id="A0A6J7DRN0"/>
<dbReference type="InterPro" id="IPR032710">
    <property type="entry name" value="NTF2-like_dom_sf"/>
</dbReference>
<organism evidence="1">
    <name type="scientific">freshwater metagenome</name>
    <dbReference type="NCBI Taxonomy" id="449393"/>
    <lineage>
        <taxon>unclassified sequences</taxon>
        <taxon>metagenomes</taxon>
        <taxon>ecological metagenomes</taxon>
    </lineage>
</organism>
<dbReference type="SUPFAM" id="SSF54427">
    <property type="entry name" value="NTF2-like"/>
    <property type="match status" value="1"/>
</dbReference>
<accession>A0A6J7DRN0</accession>
<reference evidence="1" key="1">
    <citation type="submission" date="2020-05" db="EMBL/GenBank/DDBJ databases">
        <authorList>
            <person name="Chiriac C."/>
            <person name="Salcher M."/>
            <person name="Ghai R."/>
            <person name="Kavagutti S V."/>
        </authorList>
    </citation>
    <scope>NUCLEOTIDE SEQUENCE</scope>
</reference>